<keyword evidence="2" id="KW-1185">Reference proteome</keyword>
<evidence type="ECO:0008006" key="3">
    <source>
        <dbReference type="Google" id="ProtNLM"/>
    </source>
</evidence>
<organism evidence="1 2">
    <name type="scientific">Rhynchophorus ferrugineus</name>
    <name type="common">Red palm weevil</name>
    <name type="synonym">Curculio ferrugineus</name>
    <dbReference type="NCBI Taxonomy" id="354439"/>
    <lineage>
        <taxon>Eukaryota</taxon>
        <taxon>Metazoa</taxon>
        <taxon>Ecdysozoa</taxon>
        <taxon>Arthropoda</taxon>
        <taxon>Hexapoda</taxon>
        <taxon>Insecta</taxon>
        <taxon>Pterygota</taxon>
        <taxon>Neoptera</taxon>
        <taxon>Endopterygota</taxon>
        <taxon>Coleoptera</taxon>
        <taxon>Polyphaga</taxon>
        <taxon>Cucujiformia</taxon>
        <taxon>Curculionidae</taxon>
        <taxon>Dryophthorinae</taxon>
        <taxon>Rhynchophorus</taxon>
    </lineage>
</organism>
<accession>A0A834IFH4</accession>
<gene>
    <name evidence="1" type="ORF">GWI33_006152</name>
</gene>
<evidence type="ECO:0000313" key="1">
    <source>
        <dbReference type="EMBL" id="KAF7280337.1"/>
    </source>
</evidence>
<dbReference type="OrthoDB" id="10032414at2759"/>
<proteinExistence type="predicted"/>
<evidence type="ECO:0000313" key="2">
    <source>
        <dbReference type="Proteomes" id="UP000625711"/>
    </source>
</evidence>
<reference evidence="1" key="1">
    <citation type="submission" date="2020-08" db="EMBL/GenBank/DDBJ databases">
        <title>Genome sequencing and assembly of the red palm weevil Rhynchophorus ferrugineus.</title>
        <authorList>
            <person name="Dias G.B."/>
            <person name="Bergman C.M."/>
            <person name="Manee M."/>
        </authorList>
    </citation>
    <scope>NUCLEOTIDE SEQUENCE</scope>
    <source>
        <strain evidence="1">AA-2017</strain>
        <tissue evidence="1">Whole larva</tissue>
    </source>
</reference>
<dbReference type="AlphaFoldDB" id="A0A834IFH4"/>
<protein>
    <recommendedName>
        <fullName evidence="3">Mos1 transposase HTH domain-containing protein</fullName>
    </recommendedName>
</protein>
<comment type="caution">
    <text evidence="1">The sequence shown here is derived from an EMBL/GenBank/DDBJ whole genome shotgun (WGS) entry which is preliminary data.</text>
</comment>
<sequence>MDKKEFRVLIKYCFLKGKNKVEAQTWLDVEFPDTAPENQPSKIGYAKFKRGEISTDDSERSECPKKRPPIRTMVSVMALRTEHQLPIYVHPPRAEAGPLLGLVPFVLFASETSTCVRSTMSDYVPPVACGFYF</sequence>
<name>A0A834IFH4_RHYFE</name>
<dbReference type="Proteomes" id="UP000625711">
    <property type="component" value="Unassembled WGS sequence"/>
</dbReference>
<dbReference type="EMBL" id="JAACXV010000307">
    <property type="protein sequence ID" value="KAF7280337.1"/>
    <property type="molecule type" value="Genomic_DNA"/>
</dbReference>